<dbReference type="SUPFAM" id="SSF50447">
    <property type="entry name" value="Translation proteins"/>
    <property type="match status" value="1"/>
</dbReference>
<feature type="compositionally biased region" description="Basic residues" evidence="4">
    <location>
        <begin position="661"/>
        <end position="683"/>
    </location>
</feature>
<keyword evidence="1" id="KW-0547">Nucleotide-binding</keyword>
<dbReference type="PROSITE" id="PS00301">
    <property type="entry name" value="G_TR_1"/>
    <property type="match status" value="1"/>
</dbReference>
<accession>A0A7W5AL32</accession>
<dbReference type="InterPro" id="IPR020568">
    <property type="entry name" value="Ribosomal_Su5_D2-typ_SF"/>
</dbReference>
<dbReference type="PROSITE" id="PS51722">
    <property type="entry name" value="G_TR_2"/>
    <property type="match status" value="1"/>
</dbReference>
<dbReference type="InterPro" id="IPR005517">
    <property type="entry name" value="Transl_elong_EFG/EF2_IV"/>
</dbReference>
<keyword evidence="2" id="KW-0648">Protein biosynthesis</keyword>
<dbReference type="InterPro" id="IPR000640">
    <property type="entry name" value="EFG_V-like"/>
</dbReference>
<reference evidence="6 7" key="1">
    <citation type="submission" date="2020-08" db="EMBL/GenBank/DDBJ databases">
        <title>Genomic Encyclopedia of Type Strains, Phase III (KMG-III): the genomes of soil and plant-associated and newly described type strains.</title>
        <authorList>
            <person name="Whitman W."/>
        </authorList>
    </citation>
    <scope>NUCLEOTIDE SEQUENCE [LARGE SCALE GENOMIC DNA]</scope>
    <source>
        <strain evidence="6 7">CECT 3287</strain>
    </source>
</reference>
<dbReference type="Proteomes" id="UP000590749">
    <property type="component" value="Unassembled WGS sequence"/>
</dbReference>
<dbReference type="PRINTS" id="PR00315">
    <property type="entry name" value="ELONGATNFCT"/>
</dbReference>
<name>A0A7W5AL32_9ACTN</name>
<evidence type="ECO:0000313" key="6">
    <source>
        <dbReference type="EMBL" id="MBB3098091.1"/>
    </source>
</evidence>
<dbReference type="InterPro" id="IPR027417">
    <property type="entry name" value="P-loop_NTPase"/>
</dbReference>
<dbReference type="Gene3D" id="2.40.30.10">
    <property type="entry name" value="Translation factors"/>
    <property type="match status" value="1"/>
</dbReference>
<comment type="caution">
    <text evidence="6">The sequence shown here is derived from an EMBL/GenBank/DDBJ whole genome shotgun (WGS) entry which is preliminary data.</text>
</comment>
<evidence type="ECO:0000313" key="7">
    <source>
        <dbReference type="Proteomes" id="UP000590749"/>
    </source>
</evidence>
<dbReference type="InterPro" id="IPR000795">
    <property type="entry name" value="T_Tr_GTP-bd_dom"/>
</dbReference>
<dbReference type="Gene3D" id="3.30.70.870">
    <property type="entry name" value="Elongation Factor G (Translational Gtpase), domain 3"/>
    <property type="match status" value="1"/>
</dbReference>
<dbReference type="SUPFAM" id="SSF54980">
    <property type="entry name" value="EF-G C-terminal domain-like"/>
    <property type="match status" value="2"/>
</dbReference>
<dbReference type="InterPro" id="IPR035647">
    <property type="entry name" value="EFG_III/V"/>
</dbReference>
<dbReference type="PANTHER" id="PTHR43261:SF1">
    <property type="entry name" value="RIBOSOME-RELEASING FACTOR 2, MITOCHONDRIAL"/>
    <property type="match status" value="1"/>
</dbReference>
<feature type="domain" description="Tr-type G" evidence="5">
    <location>
        <begin position="1"/>
        <end position="252"/>
    </location>
</feature>
<dbReference type="NCBIfam" id="TIGR00231">
    <property type="entry name" value="small_GTP"/>
    <property type="match status" value="1"/>
</dbReference>
<dbReference type="Pfam" id="PF00009">
    <property type="entry name" value="GTP_EFTU"/>
    <property type="match status" value="1"/>
</dbReference>
<dbReference type="InterPro" id="IPR031157">
    <property type="entry name" value="G_TR_CS"/>
</dbReference>
<evidence type="ECO:0000256" key="2">
    <source>
        <dbReference type="ARBA" id="ARBA00022917"/>
    </source>
</evidence>
<dbReference type="Gene3D" id="3.30.230.10">
    <property type="match status" value="1"/>
</dbReference>
<dbReference type="AlphaFoldDB" id="A0A7W5AL32"/>
<keyword evidence="7" id="KW-1185">Reference proteome</keyword>
<dbReference type="SMART" id="SM00889">
    <property type="entry name" value="EFG_IV"/>
    <property type="match status" value="1"/>
</dbReference>
<proteinExistence type="predicted"/>
<dbReference type="Pfam" id="PF03764">
    <property type="entry name" value="EFG_IV"/>
    <property type="match status" value="1"/>
</dbReference>
<evidence type="ECO:0000259" key="5">
    <source>
        <dbReference type="PROSITE" id="PS51722"/>
    </source>
</evidence>
<dbReference type="SUPFAM" id="SSF54211">
    <property type="entry name" value="Ribosomal protein S5 domain 2-like"/>
    <property type="match status" value="1"/>
</dbReference>
<keyword evidence="3" id="KW-0342">GTP-binding</keyword>
<dbReference type="InterPro" id="IPR005225">
    <property type="entry name" value="Small_GTP-bd"/>
</dbReference>
<dbReference type="InterPro" id="IPR041095">
    <property type="entry name" value="EFG_II"/>
</dbReference>
<dbReference type="InterPro" id="IPR014721">
    <property type="entry name" value="Ribsml_uS5_D2-typ_fold_subgr"/>
</dbReference>
<evidence type="ECO:0000256" key="3">
    <source>
        <dbReference type="ARBA" id="ARBA00023134"/>
    </source>
</evidence>
<dbReference type="Pfam" id="PF14492">
    <property type="entry name" value="EFG_III"/>
    <property type="match status" value="1"/>
</dbReference>
<dbReference type="RefSeq" id="WP_229795042.1">
    <property type="nucleotide sequence ID" value="NZ_BMPW01000014.1"/>
</dbReference>
<dbReference type="PRINTS" id="PR01037">
    <property type="entry name" value="TCRTETOQM"/>
</dbReference>
<dbReference type="GO" id="GO:0006412">
    <property type="term" value="P:translation"/>
    <property type="evidence" value="ECO:0007669"/>
    <property type="project" value="UniProtKB-KW"/>
</dbReference>
<organism evidence="6 7">
    <name type="scientific">Actinoplanes campanulatus</name>
    <dbReference type="NCBI Taxonomy" id="113559"/>
    <lineage>
        <taxon>Bacteria</taxon>
        <taxon>Bacillati</taxon>
        <taxon>Actinomycetota</taxon>
        <taxon>Actinomycetes</taxon>
        <taxon>Micromonosporales</taxon>
        <taxon>Micromonosporaceae</taxon>
        <taxon>Actinoplanes</taxon>
    </lineage>
</organism>
<sequence length="683" mass="73308">MSLLNLGIVAHVDAGKTSLTERLLFEAGAVSRPGSVDDGTTRTDSMELERRRGITIRAAVTSIDLGDLTVNLLDTPGHPDFIAEVERSLAVLDAAVLVVSGVEGVQPQTVAIWRALRRIGVPTLFFVNKVDRRGSDVDRVLGQIRRRLATCPVMLTTVTGQGGRDARVRALRLDAEPVVAAVAEADDVIAGRWLSGEPVRARDVRRAIRRAVRRTELAPVACGSAITGAGVPQLRQILAGLLPRCEERDGPVAGTVFAVDRDGHGRRAWLRLWSGRLRVRDRVALNGDRPQTVTEIAVSEPDGILVRAAASAGQIAAVRGLSARIGQHVGDPPRRHLYRFPPPTRQALVEPVDPAQRLALFAGLADLADEDPLVDLRLDEHRSEAIIRLHGEVQKEVIASLLEERYGVRVRFSGTLTACIERVVGEGHAEDRIRERGNPYLAGVGLRVEAAPVGHGIEFRPGIEPGRLPPAFIAATEEGVRAALRYGRFGWPVTDCVITMTSSQYWPRQSKPHQKFDKSISSVAADFRNLAPVVVTAALREAGTRVCQPVERFDVNLPHEQADAVTALLGRLGAAIDDTAEAGGYLEVSGTLPSSRVPRIVAALPDLTGGEAVLTAHFDHYAPVTGEDPPVLPRRGPDPAPAGVVPGGAPVGAVSRPAPRPCRRRARCAAARGRRPGPARRSG</sequence>
<protein>
    <submittedName>
        <fullName evidence="6">Ribosomal protection tetracycline resistance protein</fullName>
    </submittedName>
</protein>
<dbReference type="GO" id="GO:0032790">
    <property type="term" value="P:ribosome disassembly"/>
    <property type="evidence" value="ECO:0007669"/>
    <property type="project" value="TreeGrafter"/>
</dbReference>
<gene>
    <name evidence="6" type="ORF">FHR83_005776</name>
</gene>
<evidence type="ECO:0000256" key="4">
    <source>
        <dbReference type="SAM" id="MobiDB-lite"/>
    </source>
</evidence>
<dbReference type="PANTHER" id="PTHR43261">
    <property type="entry name" value="TRANSLATION ELONGATION FACTOR G-RELATED"/>
    <property type="match status" value="1"/>
</dbReference>
<dbReference type="Gene3D" id="3.40.50.300">
    <property type="entry name" value="P-loop containing nucleotide triphosphate hydrolases"/>
    <property type="match status" value="1"/>
</dbReference>
<dbReference type="SUPFAM" id="SSF52540">
    <property type="entry name" value="P-loop containing nucleoside triphosphate hydrolases"/>
    <property type="match status" value="1"/>
</dbReference>
<feature type="region of interest" description="Disordered" evidence="4">
    <location>
        <begin position="625"/>
        <end position="683"/>
    </location>
</feature>
<dbReference type="GO" id="GO:0003924">
    <property type="term" value="F:GTPase activity"/>
    <property type="evidence" value="ECO:0007669"/>
    <property type="project" value="InterPro"/>
</dbReference>
<dbReference type="GO" id="GO:0005525">
    <property type="term" value="F:GTP binding"/>
    <property type="evidence" value="ECO:0007669"/>
    <property type="project" value="UniProtKB-KW"/>
</dbReference>
<evidence type="ECO:0000256" key="1">
    <source>
        <dbReference type="ARBA" id="ARBA00022741"/>
    </source>
</evidence>
<dbReference type="EMBL" id="JACHXF010000013">
    <property type="protein sequence ID" value="MBB3098091.1"/>
    <property type="molecule type" value="Genomic_DNA"/>
</dbReference>
<dbReference type="InterPro" id="IPR009000">
    <property type="entry name" value="Transl_B-barrel_sf"/>
</dbReference>
<dbReference type="Pfam" id="PF00679">
    <property type="entry name" value="EFG_C"/>
    <property type="match status" value="1"/>
</dbReference>